<accession>A0ACA9S0H5</accession>
<evidence type="ECO:0000313" key="1">
    <source>
        <dbReference type="EMBL" id="CAG8818897.1"/>
    </source>
</evidence>
<keyword evidence="2" id="KW-1185">Reference proteome</keyword>
<sequence length="194" mass="22706">ISSPSWSNFRQEFGVKQGMTKHIFKQEGANKLEKLVLILSWRQEGVSELSDSETEKEDRELLETREIEPIGCILVKEDNKKYSIKKLRTEKSMKPNMLEFTEDKTLQNQQTRIRNSSTYVNQLMPKMTIASYLNETEVHKPGSTQEHIIKQVEDLNEKEKEPDWKGSTRVKAFKILEKLAKNNKRSIVTKHNNR</sequence>
<proteinExistence type="predicted"/>
<feature type="non-terminal residue" evidence="1">
    <location>
        <position position="194"/>
    </location>
</feature>
<gene>
    <name evidence="1" type="ORF">RPERSI_LOCUS25009</name>
</gene>
<dbReference type="Proteomes" id="UP000789920">
    <property type="component" value="Unassembled WGS sequence"/>
</dbReference>
<comment type="caution">
    <text evidence="1">The sequence shown here is derived from an EMBL/GenBank/DDBJ whole genome shotgun (WGS) entry which is preliminary data.</text>
</comment>
<reference evidence="1" key="1">
    <citation type="submission" date="2021-06" db="EMBL/GenBank/DDBJ databases">
        <authorList>
            <person name="Kallberg Y."/>
            <person name="Tangrot J."/>
            <person name="Rosling A."/>
        </authorList>
    </citation>
    <scope>NUCLEOTIDE SEQUENCE</scope>
    <source>
        <strain evidence="1">MA461A</strain>
    </source>
</reference>
<organism evidence="1 2">
    <name type="scientific">Racocetra persica</name>
    <dbReference type="NCBI Taxonomy" id="160502"/>
    <lineage>
        <taxon>Eukaryota</taxon>
        <taxon>Fungi</taxon>
        <taxon>Fungi incertae sedis</taxon>
        <taxon>Mucoromycota</taxon>
        <taxon>Glomeromycotina</taxon>
        <taxon>Glomeromycetes</taxon>
        <taxon>Diversisporales</taxon>
        <taxon>Gigasporaceae</taxon>
        <taxon>Racocetra</taxon>
    </lineage>
</organism>
<evidence type="ECO:0000313" key="2">
    <source>
        <dbReference type="Proteomes" id="UP000789920"/>
    </source>
</evidence>
<feature type="non-terminal residue" evidence="1">
    <location>
        <position position="1"/>
    </location>
</feature>
<name>A0ACA9S0H5_9GLOM</name>
<dbReference type="EMBL" id="CAJVQC010081583">
    <property type="protein sequence ID" value="CAG8818897.1"/>
    <property type="molecule type" value="Genomic_DNA"/>
</dbReference>
<protein>
    <submittedName>
        <fullName evidence="1">35438_t:CDS:1</fullName>
    </submittedName>
</protein>